<gene>
    <name evidence="2" type="ORF">GCM10009850_082960</name>
</gene>
<name>A0ABN3CTP3_9ACTN</name>
<feature type="transmembrane region" description="Helical" evidence="1">
    <location>
        <begin position="123"/>
        <end position="140"/>
    </location>
</feature>
<dbReference type="EMBL" id="BAAAQX010000029">
    <property type="protein sequence ID" value="GAA2212834.1"/>
    <property type="molecule type" value="Genomic_DNA"/>
</dbReference>
<dbReference type="Pfam" id="PF14325">
    <property type="entry name" value="DUF4383"/>
    <property type="match status" value="1"/>
</dbReference>
<feature type="transmembrane region" description="Helical" evidence="1">
    <location>
        <begin position="85"/>
        <end position="103"/>
    </location>
</feature>
<feature type="transmembrane region" description="Helical" evidence="1">
    <location>
        <begin position="12"/>
        <end position="33"/>
    </location>
</feature>
<keyword evidence="3" id="KW-1185">Reference proteome</keyword>
<sequence>MDTPRSRTTRSPVQLAALVIGVVFLVAGVLGFIPGITTDYGDLRFAGHGSGAHLLGVFQVSILHNVVHLLFGVAGVLLARTSAGARNFLIAGGAIYLLLWIYGMLVGHDSPANFVPVNAADNWLHLGLAAVMIALGLVLGRRPVTTSGH</sequence>
<evidence type="ECO:0000313" key="2">
    <source>
        <dbReference type="EMBL" id="GAA2212834.1"/>
    </source>
</evidence>
<dbReference type="RefSeq" id="WP_344487697.1">
    <property type="nucleotide sequence ID" value="NZ_BAAAQX010000029.1"/>
</dbReference>
<keyword evidence="1" id="KW-0472">Membrane</keyword>
<dbReference type="Proteomes" id="UP001499843">
    <property type="component" value="Unassembled WGS sequence"/>
</dbReference>
<organism evidence="2 3">
    <name type="scientific">Nonomuraea monospora</name>
    <dbReference type="NCBI Taxonomy" id="568818"/>
    <lineage>
        <taxon>Bacteria</taxon>
        <taxon>Bacillati</taxon>
        <taxon>Actinomycetota</taxon>
        <taxon>Actinomycetes</taxon>
        <taxon>Streptosporangiales</taxon>
        <taxon>Streptosporangiaceae</taxon>
        <taxon>Nonomuraea</taxon>
    </lineage>
</organism>
<evidence type="ECO:0000256" key="1">
    <source>
        <dbReference type="SAM" id="Phobius"/>
    </source>
</evidence>
<comment type="caution">
    <text evidence="2">The sequence shown here is derived from an EMBL/GenBank/DDBJ whole genome shotgun (WGS) entry which is preliminary data.</text>
</comment>
<keyword evidence="1" id="KW-0812">Transmembrane</keyword>
<accession>A0ABN3CTP3</accession>
<feature type="transmembrane region" description="Helical" evidence="1">
    <location>
        <begin position="53"/>
        <end position="78"/>
    </location>
</feature>
<keyword evidence="1" id="KW-1133">Transmembrane helix</keyword>
<proteinExistence type="predicted"/>
<evidence type="ECO:0000313" key="3">
    <source>
        <dbReference type="Proteomes" id="UP001499843"/>
    </source>
</evidence>
<reference evidence="2 3" key="1">
    <citation type="journal article" date="2019" name="Int. J. Syst. Evol. Microbiol.">
        <title>The Global Catalogue of Microorganisms (GCM) 10K type strain sequencing project: providing services to taxonomists for standard genome sequencing and annotation.</title>
        <authorList>
            <consortium name="The Broad Institute Genomics Platform"/>
            <consortium name="The Broad Institute Genome Sequencing Center for Infectious Disease"/>
            <person name="Wu L."/>
            <person name="Ma J."/>
        </authorList>
    </citation>
    <scope>NUCLEOTIDE SEQUENCE [LARGE SCALE GENOMIC DNA]</scope>
    <source>
        <strain evidence="2 3">JCM 16114</strain>
    </source>
</reference>
<protein>
    <submittedName>
        <fullName evidence="2">DUF4383 domain-containing protein</fullName>
    </submittedName>
</protein>